<feature type="compositionally biased region" description="Basic and acidic residues" evidence="2">
    <location>
        <begin position="204"/>
        <end position="227"/>
    </location>
</feature>
<evidence type="ECO:0000259" key="3">
    <source>
        <dbReference type="Pfam" id="PF02230"/>
    </source>
</evidence>
<comment type="caution">
    <text evidence="4">The sequence shown here is derived from an EMBL/GenBank/DDBJ whole genome shotgun (WGS) entry which is preliminary data.</text>
</comment>
<dbReference type="PANTHER" id="PTHR10655">
    <property type="entry name" value="LYSOPHOSPHOLIPASE-RELATED"/>
    <property type="match status" value="1"/>
</dbReference>
<evidence type="ECO:0000313" key="5">
    <source>
        <dbReference type="Proteomes" id="UP000624404"/>
    </source>
</evidence>
<evidence type="ECO:0000256" key="2">
    <source>
        <dbReference type="SAM" id="MobiDB-lite"/>
    </source>
</evidence>
<dbReference type="GO" id="GO:0052689">
    <property type="term" value="F:carboxylic ester hydrolase activity"/>
    <property type="evidence" value="ECO:0007669"/>
    <property type="project" value="TreeGrafter"/>
</dbReference>
<reference evidence="4" key="1">
    <citation type="submission" date="2020-10" db="EMBL/GenBank/DDBJ databases">
        <authorList>
            <person name="Kusch S."/>
        </authorList>
    </citation>
    <scope>NUCLEOTIDE SEQUENCE</scope>
    <source>
        <strain evidence="4">SwB9</strain>
    </source>
</reference>
<organism evidence="4 5">
    <name type="scientific">Sclerotinia trifoliorum</name>
    <dbReference type="NCBI Taxonomy" id="28548"/>
    <lineage>
        <taxon>Eukaryota</taxon>
        <taxon>Fungi</taxon>
        <taxon>Dikarya</taxon>
        <taxon>Ascomycota</taxon>
        <taxon>Pezizomycotina</taxon>
        <taxon>Leotiomycetes</taxon>
        <taxon>Helotiales</taxon>
        <taxon>Sclerotiniaceae</taxon>
        <taxon>Sclerotinia</taxon>
    </lineage>
</organism>
<dbReference type="GO" id="GO:0008474">
    <property type="term" value="F:palmitoyl-(protein) hydrolase activity"/>
    <property type="evidence" value="ECO:0007669"/>
    <property type="project" value="TreeGrafter"/>
</dbReference>
<feature type="region of interest" description="Disordered" evidence="2">
    <location>
        <begin position="198"/>
        <end position="229"/>
    </location>
</feature>
<dbReference type="GO" id="GO:0005737">
    <property type="term" value="C:cytoplasm"/>
    <property type="evidence" value="ECO:0007669"/>
    <property type="project" value="TreeGrafter"/>
</dbReference>
<dbReference type="InterPro" id="IPR029058">
    <property type="entry name" value="AB_hydrolase_fold"/>
</dbReference>
<dbReference type="SUPFAM" id="SSF53474">
    <property type="entry name" value="alpha/beta-Hydrolases"/>
    <property type="match status" value="1"/>
</dbReference>
<proteinExistence type="inferred from homology"/>
<dbReference type="Gene3D" id="3.40.50.1820">
    <property type="entry name" value="alpha/beta hydrolase"/>
    <property type="match status" value="1"/>
</dbReference>
<comment type="similarity">
    <text evidence="1">Belongs to the AB hydrolase superfamily. AB hydrolase 2 family.</text>
</comment>
<dbReference type="InterPro" id="IPR003140">
    <property type="entry name" value="PLipase/COase/thioEstase"/>
</dbReference>
<accession>A0A8H2VPC9</accession>
<gene>
    <name evidence="4" type="ORF">SCLTRI_LOCUS1680</name>
</gene>
<keyword evidence="5" id="KW-1185">Reference proteome</keyword>
<evidence type="ECO:0000256" key="1">
    <source>
        <dbReference type="ARBA" id="ARBA00006499"/>
    </source>
</evidence>
<dbReference type="InterPro" id="IPR050565">
    <property type="entry name" value="LYPA1-2/EST-like"/>
</dbReference>
<protein>
    <submittedName>
        <fullName evidence="4">766909d2-4d1f-4c1f-96ba-260b638f9be0</fullName>
    </submittedName>
</protein>
<evidence type="ECO:0000313" key="4">
    <source>
        <dbReference type="EMBL" id="CAD6441888.1"/>
    </source>
</evidence>
<dbReference type="AlphaFoldDB" id="A0A8H2VPC9"/>
<dbReference type="OrthoDB" id="2418081at2759"/>
<name>A0A8H2VPC9_9HELO</name>
<dbReference type="EMBL" id="CAJHIA010000007">
    <property type="protein sequence ID" value="CAD6441888.1"/>
    <property type="molecule type" value="Genomic_DNA"/>
</dbReference>
<dbReference type="PANTHER" id="PTHR10655:SF64">
    <property type="entry name" value="PHOSPHOLIPASE_CARBOXYLESTERASE_THIOESTERASE DOMAIN-CONTAINING PROTEIN"/>
    <property type="match status" value="1"/>
</dbReference>
<dbReference type="Pfam" id="PF02230">
    <property type="entry name" value="Abhydrolase_2"/>
    <property type="match status" value="1"/>
</dbReference>
<feature type="domain" description="Phospholipase/carboxylesterase/thioesterase" evidence="3">
    <location>
        <begin position="35"/>
        <end position="208"/>
    </location>
</feature>
<sequence length="331" mass="37397">MPTSESPSNVKMASTTDPRPSKEMYVNYPSYPRAMILDPVLPHKQTFIILHGRGSFAEKFAPPLLEMRTGRNETIQTVFPHAKIVFPTASRNRATVYKNSFTHQWFNCWHLEDYKKRQGMMRPGLHQSCNYIHFLLKGEIEIVGAENVILWGMSQGCATSLSSLLAWDGEPFAAVVGMCGWLPFGNLVEEVSANSSSQFATGESHGEDGDFFARSDDEDDPFARSEGEVASEESSLQASALSFFREEIDMDHKKGMICQQIPVFLGNGMEDPKVSIEMGREARRCLDLLGVDVKMREYDGLGHWYSEHMLSDIFQFIKQNLNSTKQFLVRT</sequence>
<dbReference type="Proteomes" id="UP000624404">
    <property type="component" value="Unassembled WGS sequence"/>
</dbReference>